<keyword evidence="2" id="KW-1185">Reference proteome</keyword>
<dbReference type="EMBL" id="JBHRYJ010000005">
    <property type="protein sequence ID" value="MFC3677604.1"/>
    <property type="molecule type" value="Genomic_DNA"/>
</dbReference>
<dbReference type="RefSeq" id="WP_379729174.1">
    <property type="nucleotide sequence ID" value="NZ_JBHRYJ010000005.1"/>
</dbReference>
<proteinExistence type="predicted"/>
<sequence>MDIRFDQTRPAELSGAEGDLLTEIPQPQHAGAVALYRLWQELTPTGGLPARDDFTFERLGALGILGNFFVVEPLDGGRDWRYRLLGTHITWLFGADVTNVPFTRHFDETEAALCIRLSNRVAQTRQPVFLVGSFRTGDFSGRLETMSLPVLGRDGAAVWLIGASFPSTRP</sequence>
<dbReference type="Proteomes" id="UP001595711">
    <property type="component" value="Unassembled WGS sequence"/>
</dbReference>
<dbReference type="InterPro" id="IPR009922">
    <property type="entry name" value="DUF1457"/>
</dbReference>
<dbReference type="Pfam" id="PF07310">
    <property type="entry name" value="PAS_5"/>
    <property type="match status" value="1"/>
</dbReference>
<protein>
    <submittedName>
        <fullName evidence="1">PAS domain-containing protein</fullName>
    </submittedName>
</protein>
<accession>A0ABV7VJK1</accession>
<organism evidence="1 2">
    <name type="scientific">Ferrovibrio xuzhouensis</name>
    <dbReference type="NCBI Taxonomy" id="1576914"/>
    <lineage>
        <taxon>Bacteria</taxon>
        <taxon>Pseudomonadati</taxon>
        <taxon>Pseudomonadota</taxon>
        <taxon>Alphaproteobacteria</taxon>
        <taxon>Rhodospirillales</taxon>
        <taxon>Rhodospirillaceae</taxon>
        <taxon>Ferrovibrio</taxon>
    </lineage>
</organism>
<name>A0ABV7VJK1_9PROT</name>
<reference evidence="2" key="1">
    <citation type="journal article" date="2019" name="Int. J. Syst. Evol. Microbiol.">
        <title>The Global Catalogue of Microorganisms (GCM) 10K type strain sequencing project: providing services to taxonomists for standard genome sequencing and annotation.</title>
        <authorList>
            <consortium name="The Broad Institute Genomics Platform"/>
            <consortium name="The Broad Institute Genome Sequencing Center for Infectious Disease"/>
            <person name="Wu L."/>
            <person name="Ma J."/>
        </authorList>
    </citation>
    <scope>NUCLEOTIDE SEQUENCE [LARGE SCALE GENOMIC DNA]</scope>
    <source>
        <strain evidence="2">KCTC 42182</strain>
    </source>
</reference>
<evidence type="ECO:0000313" key="1">
    <source>
        <dbReference type="EMBL" id="MFC3677604.1"/>
    </source>
</evidence>
<evidence type="ECO:0000313" key="2">
    <source>
        <dbReference type="Proteomes" id="UP001595711"/>
    </source>
</evidence>
<comment type="caution">
    <text evidence="1">The sequence shown here is derived from an EMBL/GenBank/DDBJ whole genome shotgun (WGS) entry which is preliminary data.</text>
</comment>
<gene>
    <name evidence="1" type="ORF">ACFOOQ_18770</name>
</gene>